<name>B9D0G0_CAMRE</name>
<dbReference type="EMBL" id="ACFU01000006">
    <property type="protein sequence ID" value="EEF14560.1"/>
    <property type="molecule type" value="Genomic_DNA"/>
</dbReference>
<dbReference type="AlphaFoldDB" id="B9D0G0"/>
<accession>B9D0G0</accession>
<protein>
    <submittedName>
        <fullName evidence="1">Uncharacterized protein</fullName>
    </submittedName>
</protein>
<evidence type="ECO:0000313" key="2">
    <source>
        <dbReference type="Proteomes" id="UP000003082"/>
    </source>
</evidence>
<keyword evidence="2" id="KW-1185">Reference proteome</keyword>
<gene>
    <name evidence="1" type="ORF">CAMRE0001_1164</name>
</gene>
<reference evidence="1 2" key="1">
    <citation type="submission" date="2008-08" db="EMBL/GenBank/DDBJ databases">
        <authorList>
            <person name="Madupu R."/>
            <person name="Durkin A.S."/>
            <person name="Torralba M."/>
            <person name="Methe B."/>
            <person name="Sutton G.G."/>
            <person name="Strausberg R.L."/>
            <person name="Nelson K.E."/>
        </authorList>
    </citation>
    <scope>NUCLEOTIDE SEQUENCE [LARGE SCALE GENOMIC DNA]</scope>
    <source>
        <strain evidence="1 2">RM3267</strain>
    </source>
</reference>
<proteinExistence type="predicted"/>
<sequence>MDAVVLAQLINLAPILSEDKLALTANLVTNLSARLSD</sequence>
<dbReference type="Proteomes" id="UP000003082">
    <property type="component" value="Unassembled WGS sequence"/>
</dbReference>
<organism evidence="1 2">
    <name type="scientific">Campylobacter rectus RM3267</name>
    <dbReference type="NCBI Taxonomy" id="553218"/>
    <lineage>
        <taxon>Bacteria</taxon>
        <taxon>Pseudomonadati</taxon>
        <taxon>Campylobacterota</taxon>
        <taxon>Epsilonproteobacteria</taxon>
        <taxon>Campylobacterales</taxon>
        <taxon>Campylobacteraceae</taxon>
        <taxon>Campylobacter</taxon>
    </lineage>
</organism>
<evidence type="ECO:0000313" key="1">
    <source>
        <dbReference type="EMBL" id="EEF14560.1"/>
    </source>
</evidence>
<comment type="caution">
    <text evidence="1">The sequence shown here is derived from an EMBL/GenBank/DDBJ whole genome shotgun (WGS) entry which is preliminary data.</text>
</comment>